<dbReference type="SMART" id="SM00360">
    <property type="entry name" value="RRM"/>
    <property type="match status" value="1"/>
</dbReference>
<feature type="domain" description="RRM" evidence="6">
    <location>
        <begin position="177"/>
        <end position="255"/>
    </location>
</feature>
<dbReference type="PANTHER" id="PTHR46754">
    <property type="entry name" value="MKI67 FHA DOMAIN-INTERACTING NUCLEOLAR PHOSPHOPROTEIN"/>
    <property type="match status" value="1"/>
</dbReference>
<feature type="region of interest" description="Disordered" evidence="5">
    <location>
        <begin position="348"/>
        <end position="494"/>
    </location>
</feature>
<evidence type="ECO:0000313" key="8">
    <source>
        <dbReference type="Proteomes" id="UP000824998"/>
    </source>
</evidence>
<protein>
    <recommendedName>
        <fullName evidence="6">RRM domain-containing protein</fullName>
    </recommendedName>
</protein>
<evidence type="ECO:0000256" key="5">
    <source>
        <dbReference type="SAM" id="MobiDB-lite"/>
    </source>
</evidence>
<dbReference type="Pfam" id="PF00076">
    <property type="entry name" value="RRM_1"/>
    <property type="match status" value="1"/>
</dbReference>
<dbReference type="GO" id="GO:0005730">
    <property type="term" value="C:nucleolus"/>
    <property type="evidence" value="ECO:0007669"/>
    <property type="project" value="UniProtKB-SubCell"/>
</dbReference>
<proteinExistence type="predicted"/>
<evidence type="ECO:0000256" key="2">
    <source>
        <dbReference type="ARBA" id="ARBA00022884"/>
    </source>
</evidence>
<dbReference type="Proteomes" id="UP000824998">
    <property type="component" value="Unassembled WGS sequence"/>
</dbReference>
<keyword evidence="3" id="KW-0539">Nucleus</keyword>
<evidence type="ECO:0000256" key="4">
    <source>
        <dbReference type="PROSITE-ProRule" id="PRU00176"/>
    </source>
</evidence>
<accession>A0A9P7YKN5</accession>
<reference evidence="7" key="1">
    <citation type="journal article" date="2021" name="IMA Fungus">
        <title>Genomic characterization of three marine fungi, including Emericellopsis atlantica sp. nov. with signatures of a generalist lifestyle and marine biomass degradation.</title>
        <authorList>
            <person name="Hagestad O.C."/>
            <person name="Hou L."/>
            <person name="Andersen J.H."/>
            <person name="Hansen E.H."/>
            <person name="Altermark B."/>
            <person name="Li C."/>
            <person name="Kuhnert E."/>
            <person name="Cox R.J."/>
            <person name="Crous P.W."/>
            <person name="Spatafora J.W."/>
            <person name="Lail K."/>
            <person name="Amirebrahimi M."/>
            <person name="Lipzen A."/>
            <person name="Pangilinan J."/>
            <person name="Andreopoulos W."/>
            <person name="Hayes R.D."/>
            <person name="Ng V."/>
            <person name="Grigoriev I.V."/>
            <person name="Jackson S.A."/>
            <person name="Sutton T.D.S."/>
            <person name="Dobson A.D.W."/>
            <person name="Rama T."/>
        </authorList>
    </citation>
    <scope>NUCLEOTIDE SEQUENCE</scope>
    <source>
        <strain evidence="7">TRa018bII</strain>
    </source>
</reference>
<feature type="region of interest" description="Disordered" evidence="5">
    <location>
        <begin position="1"/>
        <end position="121"/>
    </location>
</feature>
<feature type="compositionally biased region" description="Acidic residues" evidence="5">
    <location>
        <begin position="103"/>
        <end position="121"/>
    </location>
</feature>
<dbReference type="EMBL" id="MU251451">
    <property type="protein sequence ID" value="KAG9234815.1"/>
    <property type="molecule type" value="Genomic_DNA"/>
</dbReference>
<dbReference type="OrthoDB" id="21467at2759"/>
<comment type="subcellular location">
    <subcellularLocation>
        <location evidence="1">Nucleus</location>
        <location evidence="1">Nucleolus</location>
    </subcellularLocation>
</comment>
<keyword evidence="8" id="KW-1185">Reference proteome</keyword>
<name>A0A9P7YKN5_9HELO</name>
<dbReference type="GO" id="GO:0003723">
    <property type="term" value="F:RNA binding"/>
    <property type="evidence" value="ECO:0007669"/>
    <property type="project" value="UniProtKB-UniRule"/>
</dbReference>
<evidence type="ECO:0000256" key="1">
    <source>
        <dbReference type="ARBA" id="ARBA00004604"/>
    </source>
</evidence>
<dbReference type="PROSITE" id="PS50102">
    <property type="entry name" value="RRM"/>
    <property type="match status" value="1"/>
</dbReference>
<feature type="compositionally biased region" description="Polar residues" evidence="5">
    <location>
        <begin position="373"/>
        <end position="383"/>
    </location>
</feature>
<dbReference type="InterPro" id="IPR012677">
    <property type="entry name" value="Nucleotide-bd_a/b_plait_sf"/>
</dbReference>
<organism evidence="7 8">
    <name type="scientific">Amylocarpus encephaloides</name>
    <dbReference type="NCBI Taxonomy" id="45428"/>
    <lineage>
        <taxon>Eukaryota</taxon>
        <taxon>Fungi</taxon>
        <taxon>Dikarya</taxon>
        <taxon>Ascomycota</taxon>
        <taxon>Pezizomycotina</taxon>
        <taxon>Leotiomycetes</taxon>
        <taxon>Helotiales</taxon>
        <taxon>Helotiales incertae sedis</taxon>
        <taxon>Amylocarpus</taxon>
    </lineage>
</organism>
<feature type="compositionally biased region" description="Basic and acidic residues" evidence="5">
    <location>
        <begin position="435"/>
        <end position="445"/>
    </location>
</feature>
<sequence>MAPRTAESKKRKASVPESGADKVKKVKQAAPPSAVEPAYPPKLVDAKDVYTPKDPNSKGEKRKATDEPNISKAKKSKKGIAATAASEKLVKSKKLKSTFATEETPELAAGEEDAGNSEVDDQTEALLKGFESEDDDDEEPNEAGFEVGSEVPAVKLSKKAKKQLAKANEAAEAEKPGVVYIGRIPHGFFEHEMREYFKQFGNITKLRLSRNKHTGASKHFAFIEFESSVVSDIVAKTMDNYLLFSHILKVKVVPEAQVPPNLFAGANKRFKAIPWNKLEARKLNSGTTEETWDKRSKASEERWKEKAEKLKKIGYEFIAPQMKSAKGLAKAHVDVPDVVEGEDTEVKAIEEAPQAEGKKESKKRGTKAAVKETNANVKSTQKQIEVEAKDSEDVVVDSIAKTKKAAKSKETKEAEPTEVTNAIAEPATENISKVRSKEGSKKVVEESESAVEHASAPVVQADEKPKKVAKRTVSSAENPPVAKVAKGRKGRKSV</sequence>
<dbReference type="AlphaFoldDB" id="A0A9P7YKN5"/>
<dbReference type="Gene3D" id="3.30.70.330">
    <property type="match status" value="1"/>
</dbReference>
<dbReference type="SUPFAM" id="SSF54928">
    <property type="entry name" value="RNA-binding domain, RBD"/>
    <property type="match status" value="1"/>
</dbReference>
<gene>
    <name evidence="7" type="ORF">BJ875DRAFT_495548</name>
</gene>
<comment type="caution">
    <text evidence="7">The sequence shown here is derived from an EMBL/GenBank/DDBJ whole genome shotgun (WGS) entry which is preliminary data.</text>
</comment>
<dbReference type="CDD" id="cd12307">
    <property type="entry name" value="RRM_NIFK_like"/>
    <property type="match status" value="1"/>
</dbReference>
<dbReference type="InterPro" id="IPR035979">
    <property type="entry name" value="RBD_domain_sf"/>
</dbReference>
<feature type="compositionally biased region" description="Basic residues" evidence="5">
    <location>
        <begin position="485"/>
        <end position="494"/>
    </location>
</feature>
<evidence type="ECO:0000313" key="7">
    <source>
        <dbReference type="EMBL" id="KAG9234815.1"/>
    </source>
</evidence>
<evidence type="ECO:0000256" key="3">
    <source>
        <dbReference type="ARBA" id="ARBA00023242"/>
    </source>
</evidence>
<keyword evidence="2 4" id="KW-0694">RNA-binding</keyword>
<feature type="compositionally biased region" description="Basic and acidic residues" evidence="5">
    <location>
        <begin position="44"/>
        <end position="66"/>
    </location>
</feature>
<evidence type="ECO:0000259" key="6">
    <source>
        <dbReference type="PROSITE" id="PS50102"/>
    </source>
</evidence>
<dbReference type="InterPro" id="IPR000504">
    <property type="entry name" value="RRM_dom"/>
</dbReference>